<dbReference type="EC" id="1.4.3.24" evidence="6"/>
<evidence type="ECO:0000256" key="3">
    <source>
        <dbReference type="ARBA" id="ARBA00023002"/>
    </source>
</evidence>
<dbReference type="Proteomes" id="UP000215506">
    <property type="component" value="Unassembled WGS sequence"/>
</dbReference>
<comment type="cofactor">
    <cofactor evidence="1">
        <name>FAD</name>
        <dbReference type="ChEBI" id="CHEBI:57692"/>
    </cofactor>
</comment>
<evidence type="ECO:0000256" key="2">
    <source>
        <dbReference type="ARBA" id="ARBA00005995"/>
    </source>
</evidence>
<protein>
    <submittedName>
        <fullName evidence="6">Pseudooxynicotine oxidase</fullName>
        <ecNumber evidence="6">1.4.3.24</ecNumber>
    </submittedName>
</protein>
<dbReference type="RefSeq" id="WP_189595075.1">
    <property type="nucleotide sequence ID" value="NZ_NGAF01000021.1"/>
</dbReference>
<dbReference type="PRINTS" id="PR00757">
    <property type="entry name" value="AMINEOXDASEF"/>
</dbReference>
<evidence type="ECO:0000256" key="4">
    <source>
        <dbReference type="PIRSR" id="PIRSR601613-1"/>
    </source>
</evidence>
<proteinExistence type="inferred from homology"/>
<comment type="similarity">
    <text evidence="2">Belongs to the flavin monoamine oxidase family.</text>
</comment>
<dbReference type="InterPro" id="IPR036188">
    <property type="entry name" value="FAD/NAD-bd_sf"/>
</dbReference>
<dbReference type="Pfam" id="PF01593">
    <property type="entry name" value="Amino_oxidase"/>
    <property type="match status" value="1"/>
</dbReference>
<dbReference type="InterPro" id="IPR050703">
    <property type="entry name" value="Flavin_MAO"/>
</dbReference>
<feature type="binding site" evidence="4">
    <location>
        <begin position="37"/>
        <end position="38"/>
    </location>
    <ligand>
        <name>FAD</name>
        <dbReference type="ChEBI" id="CHEBI:57692"/>
    </ligand>
</feature>
<dbReference type="AlphaFoldDB" id="A0A231GX55"/>
<keyword evidence="3 6" id="KW-0560">Oxidoreductase</keyword>
<evidence type="ECO:0000313" key="6">
    <source>
        <dbReference type="EMBL" id="OXR41213.1"/>
    </source>
</evidence>
<evidence type="ECO:0000259" key="5">
    <source>
        <dbReference type="Pfam" id="PF01593"/>
    </source>
</evidence>
<dbReference type="SUPFAM" id="SSF51905">
    <property type="entry name" value="FAD/NAD(P)-binding domain"/>
    <property type="match status" value="1"/>
</dbReference>
<dbReference type="EMBL" id="NGAF01000021">
    <property type="protein sequence ID" value="OXR41213.1"/>
    <property type="molecule type" value="Genomic_DNA"/>
</dbReference>
<gene>
    <name evidence="6" type="primary">pao</name>
    <name evidence="6" type="ORF">B7C42_06611</name>
</gene>
<comment type="caution">
    <text evidence="6">The sequence shown here is derived from an EMBL/GenBank/DDBJ whole genome shotgun (WGS) entry which is preliminary data.</text>
</comment>
<evidence type="ECO:0000256" key="1">
    <source>
        <dbReference type="ARBA" id="ARBA00001974"/>
    </source>
</evidence>
<name>A0A231GX55_9NOCA</name>
<accession>A0A231GX55</accession>
<evidence type="ECO:0000313" key="7">
    <source>
        <dbReference type="Proteomes" id="UP000215506"/>
    </source>
</evidence>
<reference evidence="6 7" key="1">
    <citation type="submission" date="2017-07" db="EMBL/GenBank/DDBJ databases">
        <title>First draft Genome Sequence of Nocardia cerradoensis isolated from human infection.</title>
        <authorList>
            <person name="Carrasco G."/>
        </authorList>
    </citation>
    <scope>NUCLEOTIDE SEQUENCE [LARGE SCALE GENOMIC DNA]</scope>
    <source>
        <strain evidence="6 7">CNM20130759</strain>
    </source>
</reference>
<dbReference type="InterPro" id="IPR001613">
    <property type="entry name" value="Flavin_amine_oxidase"/>
</dbReference>
<dbReference type="PANTHER" id="PTHR43563:SF1">
    <property type="entry name" value="AMINE OXIDASE [FLAVIN-CONTAINING] B"/>
    <property type="match status" value="1"/>
</dbReference>
<dbReference type="Gene3D" id="3.90.660.10">
    <property type="match status" value="1"/>
</dbReference>
<dbReference type="GO" id="GO:0016491">
    <property type="term" value="F:oxidoreductase activity"/>
    <property type="evidence" value="ECO:0007669"/>
    <property type="project" value="UniProtKB-KW"/>
</dbReference>
<feature type="domain" description="Amine oxidase" evidence="5">
    <location>
        <begin position="17"/>
        <end position="436"/>
    </location>
</feature>
<dbReference type="PANTHER" id="PTHR43563">
    <property type="entry name" value="AMINE OXIDASE"/>
    <property type="match status" value="1"/>
</dbReference>
<feature type="binding site" evidence="4">
    <location>
        <position position="234"/>
    </location>
    <ligand>
        <name>FAD</name>
        <dbReference type="ChEBI" id="CHEBI:57692"/>
    </ligand>
</feature>
<sequence length="443" mass="48531">MKHSKFNYDTIVIGGGFAGVIACRDLSEQGHSVLLLEASDRLGGRTWSKHSTVGTYEGILELGGQWVWPEKQVNMMAEIKRYGFTLTHSATPESYPTFLAGAHNPGPLPIPLEEVYDFERAAFKILADAHRINPGIPLDQQNVEDLDISYGEYLDNLELGAATRGWFTFFGSVFTGRYAEEISALGPLSFIAQMDYSLIRAWGVLDEYIVEGTSALIKAIAADSNAEIRYETPVARVVQDDEGVSLTTVAGETFTARTAIIATPLAGWAGIEFDPPLSDAKHQASRERHMAYAVKALMQVKNAPRFPYLLADAAHAGGAILLCAEHDLGDDGQMMGGFYINHQEREDRFGADFAGVERFVKTLCPEAELVDFQAHEWAADPWAGGFIAYKPGRLSTSHGALSTPEQHLYFATADIATTFMTWMEGALETGKKAAVDAHRQLTQ</sequence>
<dbReference type="Gene3D" id="1.10.405.10">
    <property type="entry name" value="Guanine Nucleotide Dissociation Inhibitor, domain 1"/>
    <property type="match status" value="1"/>
</dbReference>
<dbReference type="PROSITE" id="PS51257">
    <property type="entry name" value="PROKAR_LIPOPROTEIN"/>
    <property type="match status" value="1"/>
</dbReference>
<dbReference type="Gene3D" id="3.50.50.60">
    <property type="entry name" value="FAD/NAD(P)-binding domain"/>
    <property type="match status" value="1"/>
</dbReference>
<dbReference type="InterPro" id="IPR002937">
    <property type="entry name" value="Amino_oxidase"/>
</dbReference>
<organism evidence="6 7">
    <name type="scientific">Nocardia cerradoensis</name>
    <dbReference type="NCBI Taxonomy" id="85688"/>
    <lineage>
        <taxon>Bacteria</taxon>
        <taxon>Bacillati</taxon>
        <taxon>Actinomycetota</taxon>
        <taxon>Actinomycetes</taxon>
        <taxon>Mycobacteriales</taxon>
        <taxon>Nocardiaceae</taxon>
        <taxon>Nocardia</taxon>
    </lineage>
</organism>
<keyword evidence="7" id="KW-1185">Reference proteome</keyword>
<feature type="binding site" evidence="4">
    <location>
        <position position="338"/>
    </location>
    <ligand>
        <name>substrate</name>
    </ligand>
</feature>